<keyword evidence="2" id="KW-1185">Reference proteome</keyword>
<evidence type="ECO:0000313" key="2">
    <source>
        <dbReference type="Proteomes" id="UP000814140"/>
    </source>
</evidence>
<reference evidence="1" key="1">
    <citation type="submission" date="2021-03" db="EMBL/GenBank/DDBJ databases">
        <authorList>
            <consortium name="DOE Joint Genome Institute"/>
            <person name="Ahrendt S."/>
            <person name="Looney B.P."/>
            <person name="Miyauchi S."/>
            <person name="Morin E."/>
            <person name="Drula E."/>
            <person name="Courty P.E."/>
            <person name="Chicoki N."/>
            <person name="Fauchery L."/>
            <person name="Kohler A."/>
            <person name="Kuo A."/>
            <person name="Labutti K."/>
            <person name="Pangilinan J."/>
            <person name="Lipzen A."/>
            <person name="Riley R."/>
            <person name="Andreopoulos W."/>
            <person name="He G."/>
            <person name="Johnson J."/>
            <person name="Barry K.W."/>
            <person name="Grigoriev I.V."/>
            <person name="Nagy L."/>
            <person name="Hibbett D."/>
            <person name="Henrissat B."/>
            <person name="Matheny P.B."/>
            <person name="Labbe J."/>
            <person name="Martin F."/>
        </authorList>
    </citation>
    <scope>NUCLEOTIDE SEQUENCE</scope>
    <source>
        <strain evidence="1">HHB10654</strain>
    </source>
</reference>
<name>A0ACB8T5R7_9AGAM</name>
<dbReference type="EMBL" id="MU277199">
    <property type="protein sequence ID" value="KAI0064194.1"/>
    <property type="molecule type" value="Genomic_DNA"/>
</dbReference>
<organism evidence="1 2">
    <name type="scientific">Artomyces pyxidatus</name>
    <dbReference type="NCBI Taxonomy" id="48021"/>
    <lineage>
        <taxon>Eukaryota</taxon>
        <taxon>Fungi</taxon>
        <taxon>Dikarya</taxon>
        <taxon>Basidiomycota</taxon>
        <taxon>Agaricomycotina</taxon>
        <taxon>Agaricomycetes</taxon>
        <taxon>Russulales</taxon>
        <taxon>Auriscalpiaceae</taxon>
        <taxon>Artomyces</taxon>
    </lineage>
</organism>
<feature type="non-terminal residue" evidence="1">
    <location>
        <position position="181"/>
    </location>
</feature>
<evidence type="ECO:0000313" key="1">
    <source>
        <dbReference type="EMBL" id="KAI0064194.1"/>
    </source>
</evidence>
<protein>
    <submittedName>
        <fullName evidence="1">Uncharacterized protein</fullName>
    </submittedName>
</protein>
<gene>
    <name evidence="1" type="ORF">BV25DRAFT_1823152</name>
</gene>
<dbReference type="Proteomes" id="UP000814140">
    <property type="component" value="Unassembled WGS sequence"/>
</dbReference>
<proteinExistence type="predicted"/>
<reference evidence="1" key="2">
    <citation type="journal article" date="2022" name="New Phytol.">
        <title>Evolutionary transition to the ectomycorrhizal habit in the genomes of a hyperdiverse lineage of mushroom-forming fungi.</title>
        <authorList>
            <person name="Looney B."/>
            <person name="Miyauchi S."/>
            <person name="Morin E."/>
            <person name="Drula E."/>
            <person name="Courty P.E."/>
            <person name="Kohler A."/>
            <person name="Kuo A."/>
            <person name="LaButti K."/>
            <person name="Pangilinan J."/>
            <person name="Lipzen A."/>
            <person name="Riley R."/>
            <person name="Andreopoulos W."/>
            <person name="He G."/>
            <person name="Johnson J."/>
            <person name="Nolan M."/>
            <person name="Tritt A."/>
            <person name="Barry K.W."/>
            <person name="Grigoriev I.V."/>
            <person name="Nagy L.G."/>
            <person name="Hibbett D."/>
            <person name="Henrissat B."/>
            <person name="Matheny P.B."/>
            <person name="Labbe J."/>
            <person name="Martin F.M."/>
        </authorList>
    </citation>
    <scope>NUCLEOTIDE SEQUENCE</scope>
    <source>
        <strain evidence="1">HHB10654</strain>
    </source>
</reference>
<accession>A0ACB8T5R7</accession>
<comment type="caution">
    <text evidence="1">The sequence shown here is derived from an EMBL/GenBank/DDBJ whole genome shotgun (WGS) entry which is preliminary data.</text>
</comment>
<sequence>MSSSDQPPGRDIPTDAWNDKWDSVHVSSALSEPQFELCDNLERMVVKSTSARVPPKYSDGNTIDWWYEDFSERERWKGLLSQFVIVCTGIGVGVAGGWLDVLVKWLGDLREGRCTSSIFYNSVACYSGLDPGEVCNEWRSWSNYLGVHSILGQFLLQSFIYIVLSVAFAASEALSFTAEQY</sequence>